<gene>
    <name evidence="2" type="primary">g12193</name>
    <name evidence="2" type="ORF">VP750_LOCUS10867</name>
</gene>
<feature type="compositionally biased region" description="Polar residues" evidence="1">
    <location>
        <begin position="201"/>
        <end position="213"/>
    </location>
</feature>
<feature type="region of interest" description="Disordered" evidence="1">
    <location>
        <begin position="191"/>
        <end position="213"/>
    </location>
</feature>
<accession>A0ABP1G9S6</accession>
<feature type="compositionally biased region" description="Basic and acidic residues" evidence="1">
    <location>
        <begin position="40"/>
        <end position="50"/>
    </location>
</feature>
<proteinExistence type="predicted"/>
<comment type="caution">
    <text evidence="2">The sequence shown here is derived from an EMBL/GenBank/DDBJ whole genome shotgun (WGS) entry which is preliminary data.</text>
</comment>
<sequence length="213" mass="24231">MGRRCVRRLLAMLSENVEPAEGGSYRELAGSERPGTGKGRFYEAEDPSRGERHRRHHHPHPDGHEAGGRRHGRRHPHRRHEDTPNQAAAPAVVATGMPAESPAIGYPEIYKARDEEPERPAHPVHRRHRHGDHGVHVHHHIHGEAPPPHLQERHRRHGCRRHSHRCRSREHVHYHYDRDSARTSEGIPCPVAVGQPAAQPTKPTDTITRRSSI</sequence>
<organism evidence="2 3">
    <name type="scientific">Coccomyxa viridis</name>
    <dbReference type="NCBI Taxonomy" id="1274662"/>
    <lineage>
        <taxon>Eukaryota</taxon>
        <taxon>Viridiplantae</taxon>
        <taxon>Chlorophyta</taxon>
        <taxon>core chlorophytes</taxon>
        <taxon>Trebouxiophyceae</taxon>
        <taxon>Trebouxiophyceae incertae sedis</taxon>
        <taxon>Coccomyxaceae</taxon>
        <taxon>Coccomyxa</taxon>
    </lineage>
</organism>
<feature type="compositionally biased region" description="Basic residues" evidence="1">
    <location>
        <begin position="69"/>
        <end position="78"/>
    </location>
</feature>
<keyword evidence="3" id="KW-1185">Reference proteome</keyword>
<evidence type="ECO:0000313" key="2">
    <source>
        <dbReference type="EMBL" id="CAL5228961.1"/>
    </source>
</evidence>
<evidence type="ECO:0000256" key="1">
    <source>
        <dbReference type="SAM" id="MobiDB-lite"/>
    </source>
</evidence>
<reference evidence="2 3" key="1">
    <citation type="submission" date="2024-06" db="EMBL/GenBank/DDBJ databases">
        <authorList>
            <person name="Kraege A."/>
            <person name="Thomma B."/>
        </authorList>
    </citation>
    <scope>NUCLEOTIDE SEQUENCE [LARGE SCALE GENOMIC DNA]</scope>
</reference>
<feature type="region of interest" description="Disordered" evidence="1">
    <location>
        <begin position="15"/>
        <end position="87"/>
    </location>
</feature>
<evidence type="ECO:0000313" key="3">
    <source>
        <dbReference type="Proteomes" id="UP001497392"/>
    </source>
</evidence>
<name>A0ABP1G9S6_9CHLO</name>
<dbReference type="Proteomes" id="UP001497392">
    <property type="component" value="Unassembled WGS sequence"/>
</dbReference>
<protein>
    <submittedName>
        <fullName evidence="2">G12193 protein</fullName>
    </submittedName>
</protein>
<dbReference type="EMBL" id="CAXHTA020000019">
    <property type="protein sequence ID" value="CAL5228961.1"/>
    <property type="molecule type" value="Genomic_DNA"/>
</dbReference>